<feature type="compositionally biased region" description="Gly residues" evidence="1">
    <location>
        <begin position="274"/>
        <end position="284"/>
    </location>
</feature>
<feature type="region of interest" description="Disordered" evidence="1">
    <location>
        <begin position="118"/>
        <end position="174"/>
    </location>
</feature>
<feature type="compositionally biased region" description="Basic and acidic residues" evidence="1">
    <location>
        <begin position="224"/>
        <end position="270"/>
    </location>
</feature>
<proteinExistence type="predicted"/>
<feature type="region of interest" description="Disordered" evidence="1">
    <location>
        <begin position="1"/>
        <end position="29"/>
    </location>
</feature>
<evidence type="ECO:0000313" key="2">
    <source>
        <dbReference type="EMBL" id="SOY47396.1"/>
    </source>
</evidence>
<evidence type="ECO:0000313" key="3">
    <source>
        <dbReference type="Proteomes" id="UP000256297"/>
    </source>
</evidence>
<feature type="region of interest" description="Disordered" evidence="1">
    <location>
        <begin position="49"/>
        <end position="95"/>
    </location>
</feature>
<comment type="caution">
    <text evidence="2">The sequence shown here is derived from an EMBL/GenBank/DDBJ whole genome shotgun (WGS) entry which is preliminary data.</text>
</comment>
<organism evidence="2 3">
    <name type="scientific">Cupriavidus taiwanensis</name>
    <dbReference type="NCBI Taxonomy" id="164546"/>
    <lineage>
        <taxon>Bacteria</taxon>
        <taxon>Pseudomonadati</taxon>
        <taxon>Pseudomonadota</taxon>
        <taxon>Betaproteobacteria</taxon>
        <taxon>Burkholderiales</taxon>
        <taxon>Burkholderiaceae</taxon>
        <taxon>Cupriavidus</taxon>
    </lineage>
</organism>
<dbReference type="AlphaFoldDB" id="A0A975ZZG2"/>
<feature type="compositionally biased region" description="Basic and acidic residues" evidence="1">
    <location>
        <begin position="135"/>
        <end position="146"/>
    </location>
</feature>
<reference evidence="2 3" key="1">
    <citation type="submission" date="2018-01" db="EMBL/GenBank/DDBJ databases">
        <authorList>
            <person name="Clerissi C."/>
        </authorList>
    </citation>
    <scope>NUCLEOTIDE SEQUENCE [LARGE SCALE GENOMIC DNA]</scope>
    <source>
        <strain evidence="2">Cupriavidus taiwanensis STM 3521</strain>
    </source>
</reference>
<name>A0A975ZZG2_9BURK</name>
<evidence type="ECO:0000256" key="1">
    <source>
        <dbReference type="SAM" id="MobiDB-lite"/>
    </source>
</evidence>
<dbReference type="Proteomes" id="UP000256297">
    <property type="component" value="Chromosome CBM2589_b"/>
</dbReference>
<gene>
    <name evidence="2" type="ORF">CBM2589_B180150</name>
</gene>
<dbReference type="EMBL" id="OFSP01000010">
    <property type="protein sequence ID" value="SOY47396.1"/>
    <property type="molecule type" value="Genomic_DNA"/>
</dbReference>
<accession>A0A975ZZG2</accession>
<protein>
    <submittedName>
        <fullName evidence="2">Uncharacterized protein</fullName>
    </submittedName>
</protein>
<feature type="compositionally biased region" description="Basic residues" evidence="1">
    <location>
        <begin position="50"/>
        <end position="61"/>
    </location>
</feature>
<feature type="compositionally biased region" description="Basic and acidic residues" evidence="1">
    <location>
        <begin position="78"/>
        <end position="88"/>
    </location>
</feature>
<sequence length="341" mass="39396">MAARPGLQQVDQQQQRERDHQHHHRHRGGAGVVVLLQLGIDHQRRDLGNHRHVARDKHHRAVLAGGARERQRKPGQQRRQDRRQDHAAEGLQPVGAEAGRGLFQFLLDIFEHRLHRAHHERQADKGQRHHHAQRRERDLDAERFEVAADPAIAGEQRGQRDARHRGRQRERQVDQRIDQALADKAIAHQHPCHDQPEHRIDDGRDQRRAEAQLQRCHHARRRDRGPERVPRHRERLQERGRQRHQHDQRQVEQGEPERQAEARQHGEALRGRPARGGRGAGLGRAGRRRRRRVCQGNGWRHVVSSVSGALPGQVARSGTPFLMTPAHRAPAYETDSAEPSL</sequence>
<feature type="region of interest" description="Disordered" evidence="1">
    <location>
        <begin position="207"/>
        <end position="293"/>
    </location>
</feature>